<dbReference type="Gene3D" id="3.10.110.10">
    <property type="entry name" value="Ubiquitin Conjugating Enzyme"/>
    <property type="match status" value="1"/>
</dbReference>
<evidence type="ECO:0000259" key="6">
    <source>
        <dbReference type="PROSITE" id="PS50127"/>
    </source>
</evidence>
<comment type="caution">
    <text evidence="7">The sequence shown here is derived from an EMBL/GenBank/DDBJ whole genome shotgun (WGS) entry which is preliminary data.</text>
</comment>
<feature type="non-terminal residue" evidence="7">
    <location>
        <position position="1"/>
    </location>
</feature>
<feature type="compositionally biased region" description="Polar residues" evidence="5">
    <location>
        <begin position="181"/>
        <end position="192"/>
    </location>
</feature>
<name>A0ABN9SDD5_9DINO</name>
<accession>A0ABN9SDD5</accession>
<evidence type="ECO:0000313" key="8">
    <source>
        <dbReference type="Proteomes" id="UP001189429"/>
    </source>
</evidence>
<dbReference type="InterPro" id="IPR050113">
    <property type="entry name" value="Ub_conjugating_enzyme"/>
</dbReference>
<dbReference type="SUPFAM" id="SSF54495">
    <property type="entry name" value="UBC-like"/>
    <property type="match status" value="1"/>
</dbReference>
<gene>
    <name evidence="7" type="ORF">PCOR1329_LOCUS28776</name>
</gene>
<dbReference type="SMART" id="SM00212">
    <property type="entry name" value="UBCc"/>
    <property type="match status" value="1"/>
</dbReference>
<evidence type="ECO:0000256" key="3">
    <source>
        <dbReference type="PROSITE-ProRule" id="PRU10133"/>
    </source>
</evidence>
<organism evidence="7 8">
    <name type="scientific">Prorocentrum cordatum</name>
    <dbReference type="NCBI Taxonomy" id="2364126"/>
    <lineage>
        <taxon>Eukaryota</taxon>
        <taxon>Sar</taxon>
        <taxon>Alveolata</taxon>
        <taxon>Dinophyceae</taxon>
        <taxon>Prorocentrales</taxon>
        <taxon>Prorocentraceae</taxon>
        <taxon>Prorocentrum</taxon>
    </lineage>
</organism>
<feature type="region of interest" description="Disordered" evidence="5">
    <location>
        <begin position="56"/>
        <end position="78"/>
    </location>
</feature>
<feature type="domain" description="UBC core" evidence="6">
    <location>
        <begin position="44"/>
        <end position="204"/>
    </location>
</feature>
<reference evidence="7" key="1">
    <citation type="submission" date="2023-10" db="EMBL/GenBank/DDBJ databases">
        <authorList>
            <person name="Chen Y."/>
            <person name="Shah S."/>
            <person name="Dougan E. K."/>
            <person name="Thang M."/>
            <person name="Chan C."/>
        </authorList>
    </citation>
    <scope>NUCLEOTIDE SEQUENCE [LARGE SCALE GENOMIC DNA]</scope>
</reference>
<keyword evidence="2 4" id="KW-0833">Ubl conjugation pathway</keyword>
<keyword evidence="4" id="KW-0547">Nucleotide-binding</keyword>
<dbReference type="PROSITE" id="PS00183">
    <property type="entry name" value="UBC_1"/>
    <property type="match status" value="1"/>
</dbReference>
<keyword evidence="1" id="KW-0808">Transferase</keyword>
<keyword evidence="8" id="KW-1185">Reference proteome</keyword>
<sequence length="295" mass="32598">GARGRFLETPSTVQGLESTLSIYAAPPCLLHPLLRASPSPPDSPACRRLGAELEAMREGERAPAPAATGHPPAPFAAPRGPDELLEWVAELHGPSETPYAGGVFYLSMSFPEEYPMRPPTVLFLTRCFHPNVDEQSGSICLNILKQEWSPLLTVFSTLLSISALLAEPEPEDPLNKEGRPKTNQRCCSTPSRSRCPLPTPPASLKTRRRLRTTSTRGRCRCCGAAPRKRECLAFFFRARGQERETQDSTIQQGVQRDSLLTPVGTCDHEPRGSLDRRLHFCRGEPPRSRAALHMR</sequence>
<dbReference type="PANTHER" id="PTHR24067">
    <property type="entry name" value="UBIQUITIN-CONJUGATING ENZYME E2"/>
    <property type="match status" value="1"/>
</dbReference>
<dbReference type="EMBL" id="CAUYUJ010010682">
    <property type="protein sequence ID" value="CAK0830019.1"/>
    <property type="molecule type" value="Genomic_DNA"/>
</dbReference>
<dbReference type="InterPro" id="IPR023313">
    <property type="entry name" value="UBQ-conjugating_AS"/>
</dbReference>
<evidence type="ECO:0000256" key="1">
    <source>
        <dbReference type="ARBA" id="ARBA00022679"/>
    </source>
</evidence>
<protein>
    <recommendedName>
        <fullName evidence="6">UBC core domain-containing protein</fullName>
    </recommendedName>
</protein>
<evidence type="ECO:0000256" key="4">
    <source>
        <dbReference type="RuleBase" id="RU362109"/>
    </source>
</evidence>
<dbReference type="Proteomes" id="UP001189429">
    <property type="component" value="Unassembled WGS sequence"/>
</dbReference>
<dbReference type="Pfam" id="PF00179">
    <property type="entry name" value="UQ_con"/>
    <property type="match status" value="1"/>
</dbReference>
<keyword evidence="4" id="KW-0067">ATP-binding</keyword>
<dbReference type="InterPro" id="IPR016135">
    <property type="entry name" value="UBQ-conjugating_enzyme/RWD"/>
</dbReference>
<evidence type="ECO:0000256" key="2">
    <source>
        <dbReference type="ARBA" id="ARBA00022786"/>
    </source>
</evidence>
<dbReference type="InterPro" id="IPR000608">
    <property type="entry name" value="UBC"/>
</dbReference>
<feature type="region of interest" description="Disordered" evidence="5">
    <location>
        <begin position="169"/>
        <end position="209"/>
    </location>
</feature>
<dbReference type="PROSITE" id="PS50127">
    <property type="entry name" value="UBC_2"/>
    <property type="match status" value="1"/>
</dbReference>
<evidence type="ECO:0000313" key="7">
    <source>
        <dbReference type="EMBL" id="CAK0830019.1"/>
    </source>
</evidence>
<comment type="similarity">
    <text evidence="4">Belongs to the ubiquitin-conjugating enzyme family.</text>
</comment>
<evidence type="ECO:0000256" key="5">
    <source>
        <dbReference type="SAM" id="MobiDB-lite"/>
    </source>
</evidence>
<proteinExistence type="inferred from homology"/>
<feature type="active site" description="Glycyl thioester intermediate" evidence="3">
    <location>
        <position position="140"/>
    </location>
</feature>